<dbReference type="VEuPathDB" id="FungiDB:PYU1_G005444"/>
<evidence type="ECO:0000259" key="1">
    <source>
        <dbReference type="SMART" id="SM00233"/>
    </source>
</evidence>
<dbReference type="HOGENOM" id="CLU_085892_0_0_1"/>
<keyword evidence="3" id="KW-1185">Reference proteome</keyword>
<protein>
    <recommendedName>
        <fullName evidence="1">PH domain-containing protein</fullName>
    </recommendedName>
</protein>
<reference evidence="3" key="1">
    <citation type="journal article" date="2010" name="Genome Biol.">
        <title>Genome sequence of the necrotrophic plant pathogen Pythium ultimum reveals original pathogenicity mechanisms and effector repertoire.</title>
        <authorList>
            <person name="Levesque C.A."/>
            <person name="Brouwer H."/>
            <person name="Cano L."/>
            <person name="Hamilton J.P."/>
            <person name="Holt C."/>
            <person name="Huitema E."/>
            <person name="Raffaele S."/>
            <person name="Robideau G.P."/>
            <person name="Thines M."/>
            <person name="Win J."/>
            <person name="Zerillo M.M."/>
            <person name="Beakes G.W."/>
            <person name="Boore J.L."/>
            <person name="Busam D."/>
            <person name="Dumas B."/>
            <person name="Ferriera S."/>
            <person name="Fuerstenberg S.I."/>
            <person name="Gachon C.M."/>
            <person name="Gaulin E."/>
            <person name="Govers F."/>
            <person name="Grenville-Briggs L."/>
            <person name="Horner N."/>
            <person name="Hostetler J."/>
            <person name="Jiang R.H."/>
            <person name="Johnson J."/>
            <person name="Krajaejun T."/>
            <person name="Lin H."/>
            <person name="Meijer H.J."/>
            <person name="Moore B."/>
            <person name="Morris P."/>
            <person name="Phuntmart V."/>
            <person name="Puiu D."/>
            <person name="Shetty J."/>
            <person name="Stajich J.E."/>
            <person name="Tripathy S."/>
            <person name="Wawra S."/>
            <person name="van West P."/>
            <person name="Whitty B.R."/>
            <person name="Coutinho P.M."/>
            <person name="Henrissat B."/>
            <person name="Martin F."/>
            <person name="Thomas P.D."/>
            <person name="Tyler B.M."/>
            <person name="De Vries R.P."/>
            <person name="Kamoun S."/>
            <person name="Yandell M."/>
            <person name="Tisserat N."/>
            <person name="Buell C.R."/>
        </authorList>
    </citation>
    <scope>NUCLEOTIDE SEQUENCE</scope>
    <source>
        <strain evidence="3">DAOM:BR144</strain>
    </source>
</reference>
<reference evidence="3" key="2">
    <citation type="submission" date="2010-04" db="EMBL/GenBank/DDBJ databases">
        <authorList>
            <person name="Buell R."/>
            <person name="Hamilton J."/>
            <person name="Hostetler J."/>
        </authorList>
    </citation>
    <scope>NUCLEOTIDE SEQUENCE [LARGE SCALE GENOMIC DNA]</scope>
    <source>
        <strain evidence="3">DAOM:BR144</strain>
    </source>
</reference>
<dbReference type="EnsemblProtists" id="PYU1_T005455">
    <property type="protein sequence ID" value="PYU1_T005455"/>
    <property type="gene ID" value="PYU1_G005444"/>
</dbReference>
<dbReference type="Proteomes" id="UP000019132">
    <property type="component" value="Unassembled WGS sequence"/>
</dbReference>
<evidence type="ECO:0000313" key="2">
    <source>
        <dbReference type="EnsemblProtists" id="PYU1_T005455"/>
    </source>
</evidence>
<dbReference type="InParanoid" id="K3WKG3"/>
<dbReference type="AlphaFoldDB" id="K3WKG3"/>
<sequence length="202" mass="23306">MADYEGYLLLHDAGRYADPLYFELEGGVLSYYTKKNGKWLGQYSLTRHRVVARAMPGSALSPNRFSIELCPVRSIHDTERSLKGFKRMTVVLSGSSQQVTFRWIHAIQTWRRRNWRDSVVIQDCDDDAKALRMLMCMHKLELRITKMDVADAPPLRKVEVAPEQDDHESFSVDKRNLMLASSLSHFNRLSFHNRTSTTTIAL</sequence>
<dbReference type="InterPro" id="IPR011993">
    <property type="entry name" value="PH-like_dom_sf"/>
</dbReference>
<feature type="domain" description="PH" evidence="1">
    <location>
        <begin position="2"/>
        <end position="114"/>
    </location>
</feature>
<organism evidence="2 3">
    <name type="scientific">Globisporangium ultimum (strain ATCC 200006 / CBS 805.95 / DAOM BR144)</name>
    <name type="common">Pythium ultimum</name>
    <dbReference type="NCBI Taxonomy" id="431595"/>
    <lineage>
        <taxon>Eukaryota</taxon>
        <taxon>Sar</taxon>
        <taxon>Stramenopiles</taxon>
        <taxon>Oomycota</taxon>
        <taxon>Peronosporomycetes</taxon>
        <taxon>Pythiales</taxon>
        <taxon>Pythiaceae</taxon>
        <taxon>Globisporangium</taxon>
    </lineage>
</organism>
<proteinExistence type="predicted"/>
<reference evidence="2" key="3">
    <citation type="submission" date="2015-02" db="UniProtKB">
        <authorList>
            <consortium name="EnsemblProtists"/>
        </authorList>
    </citation>
    <scope>IDENTIFICATION</scope>
    <source>
        <strain evidence="2">DAOM BR144</strain>
    </source>
</reference>
<dbReference type="SMART" id="SM00233">
    <property type="entry name" value="PH"/>
    <property type="match status" value="1"/>
</dbReference>
<evidence type="ECO:0000313" key="3">
    <source>
        <dbReference type="Proteomes" id="UP000019132"/>
    </source>
</evidence>
<accession>K3WKG3</accession>
<dbReference type="SUPFAM" id="SSF50729">
    <property type="entry name" value="PH domain-like"/>
    <property type="match status" value="1"/>
</dbReference>
<name>K3WKG3_GLOUD</name>
<dbReference type="EMBL" id="GL376633">
    <property type="status" value="NOT_ANNOTATED_CDS"/>
    <property type="molecule type" value="Genomic_DNA"/>
</dbReference>
<dbReference type="eggNOG" id="ENOG502SN43">
    <property type="taxonomic scope" value="Eukaryota"/>
</dbReference>
<dbReference type="Gene3D" id="2.30.29.30">
    <property type="entry name" value="Pleckstrin-homology domain (PH domain)/Phosphotyrosine-binding domain (PTB)"/>
    <property type="match status" value="1"/>
</dbReference>
<dbReference type="InterPro" id="IPR001849">
    <property type="entry name" value="PH_domain"/>
</dbReference>